<keyword evidence="5" id="KW-1185">Reference proteome</keyword>
<keyword evidence="2" id="KW-0812">Transmembrane</keyword>
<feature type="compositionally biased region" description="Polar residues" evidence="1">
    <location>
        <begin position="140"/>
        <end position="185"/>
    </location>
</feature>
<feature type="domain" description="DUF1746" evidence="3">
    <location>
        <begin position="13"/>
        <end position="112"/>
    </location>
</feature>
<dbReference type="GO" id="GO:0044695">
    <property type="term" value="C:Dsc E3 ubiquitin ligase complex"/>
    <property type="evidence" value="ECO:0007669"/>
    <property type="project" value="InterPro"/>
</dbReference>
<keyword evidence="2" id="KW-0472">Membrane</keyword>
<keyword evidence="2" id="KW-1133">Transmembrane helix</keyword>
<proteinExistence type="predicted"/>
<dbReference type="AlphaFoldDB" id="A0A9P6M118"/>
<dbReference type="PANTHER" id="PTHR39405:SF1">
    <property type="entry name" value="DSC E3 UBIQUITIN LIGASE COMPLEX SUBUNIT 4"/>
    <property type="match status" value="1"/>
</dbReference>
<dbReference type="Pfam" id="PF08508">
    <property type="entry name" value="DUF1746"/>
    <property type="match status" value="1"/>
</dbReference>
<organism evidence="4 5">
    <name type="scientific">Modicella reniformis</name>
    <dbReference type="NCBI Taxonomy" id="1440133"/>
    <lineage>
        <taxon>Eukaryota</taxon>
        <taxon>Fungi</taxon>
        <taxon>Fungi incertae sedis</taxon>
        <taxon>Mucoromycota</taxon>
        <taxon>Mortierellomycotina</taxon>
        <taxon>Mortierellomycetes</taxon>
        <taxon>Mortierellales</taxon>
        <taxon>Mortierellaceae</taxon>
        <taxon>Modicella</taxon>
    </lineage>
</organism>
<dbReference type="GO" id="GO:0032933">
    <property type="term" value="P:SREBP signaling pathway"/>
    <property type="evidence" value="ECO:0007669"/>
    <property type="project" value="InterPro"/>
</dbReference>
<feature type="transmembrane region" description="Helical" evidence="2">
    <location>
        <begin position="53"/>
        <end position="71"/>
    </location>
</feature>
<dbReference type="PANTHER" id="PTHR39405">
    <property type="entry name" value="DSC E3 UBIQUITIN LIGASE COMPLEX SUBUNIT 4"/>
    <property type="match status" value="1"/>
</dbReference>
<evidence type="ECO:0000256" key="1">
    <source>
        <dbReference type="SAM" id="MobiDB-lite"/>
    </source>
</evidence>
<feature type="compositionally biased region" description="Basic and acidic residues" evidence="1">
    <location>
        <begin position="232"/>
        <end position="242"/>
    </location>
</feature>
<reference evidence="4" key="1">
    <citation type="journal article" date="2020" name="Fungal Divers.">
        <title>Resolving the Mortierellaceae phylogeny through synthesis of multi-gene phylogenetics and phylogenomics.</title>
        <authorList>
            <person name="Vandepol N."/>
            <person name="Liber J."/>
            <person name="Desiro A."/>
            <person name="Na H."/>
            <person name="Kennedy M."/>
            <person name="Barry K."/>
            <person name="Grigoriev I.V."/>
            <person name="Miller A.N."/>
            <person name="O'Donnell K."/>
            <person name="Stajich J.E."/>
            <person name="Bonito G."/>
        </authorList>
    </citation>
    <scope>NUCLEOTIDE SEQUENCE</scope>
    <source>
        <strain evidence="4">MES-2147</strain>
    </source>
</reference>
<comment type="caution">
    <text evidence="4">The sequence shown here is derived from an EMBL/GenBank/DDBJ whole genome shotgun (WGS) entry which is preliminary data.</text>
</comment>
<feature type="compositionally biased region" description="Low complexity" evidence="1">
    <location>
        <begin position="254"/>
        <end position="265"/>
    </location>
</feature>
<feature type="compositionally biased region" description="Polar residues" evidence="1">
    <location>
        <begin position="192"/>
        <end position="224"/>
    </location>
</feature>
<evidence type="ECO:0000256" key="2">
    <source>
        <dbReference type="SAM" id="Phobius"/>
    </source>
</evidence>
<feature type="transmembrane region" description="Helical" evidence="2">
    <location>
        <begin position="98"/>
        <end position="120"/>
    </location>
</feature>
<sequence>MPNQYYKKDVIKSMETLLYSLYVYQYLLDTSTFGLLVRVLVQDQVVSLKSSAPTLRIALYTIFVTNILAVFRHFHAPGRYAVVIDFIGNVSIPSRSKLLWLDMVIIVLQVAMTLISFNVLKDGDGIPRRTGLSTRRRQSRQSPVGNASVAQGSHLSSTGSVSETHGDSTSGSYTQSSATNNSNSRAHIMVPATSSSRVISASTGGEMSNSALAESSQQAGTTSEYYVDDEEVRYSLENDRSSRTIQDPSGAPAGSHGSDHSGISEGSEEEDEDEEDPLRDDCEEILQQETFVLQVQFKDLVAYLTSNQEAVSFTRISNLRTTTTTTTADAEAARVRSLPV</sequence>
<name>A0A9P6M118_9FUNG</name>
<feature type="transmembrane region" description="Helical" evidence="2">
    <location>
        <begin position="23"/>
        <end position="41"/>
    </location>
</feature>
<evidence type="ECO:0000313" key="4">
    <source>
        <dbReference type="EMBL" id="KAF9958603.1"/>
    </source>
</evidence>
<evidence type="ECO:0000313" key="5">
    <source>
        <dbReference type="Proteomes" id="UP000749646"/>
    </source>
</evidence>
<dbReference type="EMBL" id="JAAAHW010006553">
    <property type="protein sequence ID" value="KAF9958603.1"/>
    <property type="molecule type" value="Genomic_DNA"/>
</dbReference>
<feature type="region of interest" description="Disordered" evidence="1">
    <location>
        <begin position="128"/>
        <end position="279"/>
    </location>
</feature>
<dbReference type="InterPro" id="IPR013715">
    <property type="entry name" value="DUF1746"/>
</dbReference>
<dbReference type="Proteomes" id="UP000749646">
    <property type="component" value="Unassembled WGS sequence"/>
</dbReference>
<feature type="compositionally biased region" description="Acidic residues" evidence="1">
    <location>
        <begin position="266"/>
        <end position="279"/>
    </location>
</feature>
<dbReference type="GO" id="GO:0005783">
    <property type="term" value="C:endoplasmic reticulum"/>
    <property type="evidence" value="ECO:0007669"/>
    <property type="project" value="TreeGrafter"/>
</dbReference>
<dbReference type="InterPro" id="IPR038967">
    <property type="entry name" value="Dsc4-like"/>
</dbReference>
<evidence type="ECO:0000259" key="3">
    <source>
        <dbReference type="Pfam" id="PF08508"/>
    </source>
</evidence>
<accession>A0A9P6M118</accession>
<dbReference type="OrthoDB" id="5428737at2759"/>
<protein>
    <recommendedName>
        <fullName evidence="3">DUF1746 domain-containing protein</fullName>
    </recommendedName>
</protein>
<gene>
    <name evidence="4" type="ORF">BGZ65_001314</name>
</gene>